<keyword evidence="1" id="KW-0812">Transmembrane</keyword>
<proteinExistence type="predicted"/>
<protein>
    <submittedName>
        <fullName evidence="2">Uncharacterized protein</fullName>
    </submittedName>
</protein>
<keyword evidence="1" id="KW-1133">Transmembrane helix</keyword>
<keyword evidence="1" id="KW-0472">Membrane</keyword>
<dbReference type="AlphaFoldDB" id="A0A2A4GU45"/>
<reference evidence="2 3" key="1">
    <citation type="journal article" date="2017" name="PLoS ONE">
        <title>Development of a real-time PCR for detection of Staphylococcus pseudintermedius using a novel automated comparison of whole-genome sequences.</title>
        <authorList>
            <person name="Verstappen K.M."/>
            <person name="Huijbregts L."/>
            <person name="Spaninks M."/>
            <person name="Wagenaar J.A."/>
            <person name="Fluit A.C."/>
            <person name="Duim B."/>
        </authorList>
    </citation>
    <scope>NUCLEOTIDE SEQUENCE [LARGE SCALE GENOMIC DNA]</scope>
    <source>
        <strain evidence="2 3">215070706401-1</strain>
    </source>
</reference>
<feature type="non-terminal residue" evidence="2">
    <location>
        <position position="1"/>
    </location>
</feature>
<dbReference type="EMBL" id="MWUU01000026">
    <property type="protein sequence ID" value="PCF53182.1"/>
    <property type="molecule type" value="Genomic_DNA"/>
</dbReference>
<evidence type="ECO:0000313" key="3">
    <source>
        <dbReference type="Proteomes" id="UP000218335"/>
    </source>
</evidence>
<accession>A0A2A4GU45</accession>
<dbReference type="Proteomes" id="UP000218335">
    <property type="component" value="Unassembled WGS sequence"/>
</dbReference>
<name>A0A2A4GU45_9STAP</name>
<evidence type="ECO:0000313" key="2">
    <source>
        <dbReference type="EMBL" id="PCF53182.1"/>
    </source>
</evidence>
<comment type="caution">
    <text evidence="2">The sequence shown here is derived from an EMBL/GenBank/DDBJ whole genome shotgun (WGS) entry which is preliminary data.</text>
</comment>
<sequence length="86" mass="9611">LVLMKKNRFNTVLIEIIIAPGIYHKKSALTNANVITRIINDKIVVSVEIILADFVIINHLLTTSTIVGVILIFTMQPHTFVSVEVK</sequence>
<organism evidence="2 3">
    <name type="scientific">Staphylococcus delphini</name>
    <dbReference type="NCBI Taxonomy" id="53344"/>
    <lineage>
        <taxon>Bacteria</taxon>
        <taxon>Bacillati</taxon>
        <taxon>Bacillota</taxon>
        <taxon>Bacilli</taxon>
        <taxon>Bacillales</taxon>
        <taxon>Staphylococcaceae</taxon>
        <taxon>Staphylococcus</taxon>
        <taxon>Staphylococcus intermedius group</taxon>
    </lineage>
</organism>
<gene>
    <name evidence="2" type="ORF">B5C08_12310</name>
</gene>
<feature type="transmembrane region" description="Helical" evidence="1">
    <location>
        <begin position="49"/>
        <end position="73"/>
    </location>
</feature>
<evidence type="ECO:0000256" key="1">
    <source>
        <dbReference type="SAM" id="Phobius"/>
    </source>
</evidence>